<keyword evidence="1" id="KW-0739">Sodium transport</keyword>
<feature type="transmembrane region" description="Helical" evidence="1">
    <location>
        <begin position="48"/>
        <end position="67"/>
    </location>
</feature>
<feature type="transmembrane region" description="Helical" evidence="1">
    <location>
        <begin position="9"/>
        <end position="28"/>
    </location>
</feature>
<reference evidence="3" key="1">
    <citation type="submission" date="2021-12" db="EMBL/GenBank/DDBJ databases">
        <authorList>
            <person name="Ulrich A."/>
        </authorList>
    </citation>
    <scope>NUCLEOTIDE SEQUENCE</scope>
    <source>
        <strain evidence="3">A1P009</strain>
    </source>
</reference>
<reference evidence="3" key="2">
    <citation type="journal article" date="2022" name="Syst. Appl. Microbiol.">
        <title>Physiological and genomic characterisation of Luteimonas fraxinea sp. nov., a bacterial species associated with trees tolerant to ash dieback.</title>
        <authorList>
            <person name="Ulrich K."/>
            <person name="Becker R."/>
            <person name="Behrendt U."/>
            <person name="Kube M."/>
            <person name="Schneck V."/>
            <person name="Ulrich A."/>
        </authorList>
    </citation>
    <scope>NUCLEOTIDE SEQUENCE</scope>
    <source>
        <strain evidence="3">A1P009</strain>
    </source>
</reference>
<keyword evidence="1" id="KW-0472">Membrane</keyword>
<dbReference type="RefSeq" id="WP_232133926.1">
    <property type="nucleotide sequence ID" value="NZ_JAJQKU010000001.1"/>
</dbReference>
<keyword evidence="4" id="KW-1185">Reference proteome</keyword>
<dbReference type="HAMAP" id="MF_02062">
    <property type="entry name" value="GltS"/>
    <property type="match status" value="1"/>
</dbReference>
<sequence length="410" mass="42693">MLMAAGADSVLAVDAFVSFTLAILLLFVGKGLTGRVALLRRYGIPEPVVGGTLCAAVVCALYYGAGLQVIFELGARDMLLLYFFAALGLNSNIRALALGGWALPILVLLASGFMVMQNGLGMVLAGLFGLDPRAGLMVGSVSLTGGVGTTVAWTPHFVETLGIAGAGELGLAANMIGLIAACVIGGPIASWLMRRHAVMPSADAGLEVGTLHGDATRNQLDYYGVLLALLWLNVALLLGQGVSALIATTGLHLPAFVGCLLAGITLRSLGDLFAPRGGRMWRYDTMQPGLALVSDISLGMFLTMALMGLQLWALQPMLLFIGTVMLLQVALVIVFTVFVVFRVMGRNYEAAVMCSAFGGITLGSTATAVANMSAVTREHGAAPRAFLIVPLVCGFFIDLINALVIGWMAG</sequence>
<dbReference type="NCBIfam" id="TIGR00210">
    <property type="entry name" value="gltS"/>
    <property type="match status" value="1"/>
</dbReference>
<gene>
    <name evidence="1 3" type="primary">gltS</name>
    <name evidence="3" type="ORF">LTT95_00255</name>
</gene>
<feature type="transmembrane region" description="Helical" evidence="1">
    <location>
        <begin position="220"/>
        <end position="238"/>
    </location>
</feature>
<feature type="transmembrane region" description="Helical" evidence="1">
    <location>
        <begin position="173"/>
        <end position="193"/>
    </location>
</feature>
<accession>A0ABS8U9R8</accession>
<name>A0ABS8U9R8_9GAMM</name>
<comment type="subcellular location">
    <subcellularLocation>
        <location evidence="1">Cell inner membrane</location>
        <topology evidence="1">Multi-pass membrane protein</topology>
    </subcellularLocation>
</comment>
<evidence type="ECO:0000256" key="1">
    <source>
        <dbReference type="HAMAP-Rule" id="MF_02062"/>
    </source>
</evidence>
<dbReference type="Pfam" id="PF03616">
    <property type="entry name" value="Glt_symporter"/>
    <property type="match status" value="1"/>
</dbReference>
<dbReference type="InterPro" id="IPR004445">
    <property type="entry name" value="GltS"/>
</dbReference>
<dbReference type="Proteomes" id="UP001430360">
    <property type="component" value="Unassembled WGS sequence"/>
</dbReference>
<organism evidence="3 4">
    <name type="scientific">Luteimonas fraxinea</name>
    <dbReference type="NCBI Taxonomy" id="2901869"/>
    <lineage>
        <taxon>Bacteria</taxon>
        <taxon>Pseudomonadati</taxon>
        <taxon>Pseudomonadota</taxon>
        <taxon>Gammaproteobacteria</taxon>
        <taxon>Lysobacterales</taxon>
        <taxon>Lysobacteraceae</taxon>
        <taxon>Luteimonas</taxon>
    </lineage>
</organism>
<evidence type="ECO:0000313" key="4">
    <source>
        <dbReference type="Proteomes" id="UP001430360"/>
    </source>
</evidence>
<keyword evidence="1" id="KW-0915">Sodium</keyword>
<feature type="transmembrane region" description="Helical" evidence="1">
    <location>
        <begin position="350"/>
        <end position="373"/>
    </location>
</feature>
<comment type="similarity">
    <text evidence="1">Belongs to the glutamate:Na(+) symporter (ESS) (TC 2.A.27) family.</text>
</comment>
<feature type="transmembrane region" description="Helical" evidence="1">
    <location>
        <begin position="385"/>
        <end position="409"/>
    </location>
</feature>
<feature type="transmembrane region" description="Helical" evidence="1">
    <location>
        <begin position="134"/>
        <end position="153"/>
    </location>
</feature>
<feature type="transmembrane region" description="Helical" evidence="1">
    <location>
        <begin position="244"/>
        <end position="269"/>
    </location>
</feature>
<comment type="caution">
    <text evidence="3">The sequence shown here is derived from an EMBL/GenBank/DDBJ whole genome shotgun (WGS) entry which is preliminary data.</text>
</comment>
<protein>
    <recommendedName>
        <fullName evidence="1 2">Sodium/glutamate symporter</fullName>
    </recommendedName>
</protein>
<dbReference type="EMBL" id="JAJQKU010000001">
    <property type="protein sequence ID" value="MCD9095373.1"/>
    <property type="molecule type" value="Genomic_DNA"/>
</dbReference>
<comment type="function">
    <text evidence="1">Catalyzes the sodium-dependent transport of glutamate.</text>
</comment>
<evidence type="ECO:0000313" key="3">
    <source>
        <dbReference type="EMBL" id="MCD9095373.1"/>
    </source>
</evidence>
<keyword evidence="1" id="KW-0812">Transmembrane</keyword>
<keyword evidence="1" id="KW-0029">Amino-acid transport</keyword>
<feature type="transmembrane region" description="Helical" evidence="1">
    <location>
        <begin position="290"/>
        <end position="312"/>
    </location>
</feature>
<dbReference type="PANTHER" id="PTHR36178">
    <property type="entry name" value="SLR0625 PROTEIN"/>
    <property type="match status" value="1"/>
</dbReference>
<proteinExistence type="inferred from homology"/>
<feature type="transmembrane region" description="Helical" evidence="1">
    <location>
        <begin position="318"/>
        <end position="341"/>
    </location>
</feature>
<keyword evidence="1" id="KW-0406">Ion transport</keyword>
<keyword evidence="1" id="KW-0813">Transport</keyword>
<keyword evidence="1" id="KW-1003">Cell membrane</keyword>
<keyword evidence="1" id="KW-1133">Transmembrane helix</keyword>
<evidence type="ECO:0000256" key="2">
    <source>
        <dbReference type="NCBIfam" id="TIGR00210"/>
    </source>
</evidence>
<keyword evidence="1" id="KW-0769">Symport</keyword>
<dbReference type="PANTHER" id="PTHR36178:SF1">
    <property type="entry name" value="SODIUM_GLUTAMATE SYMPORTER"/>
    <property type="match status" value="1"/>
</dbReference>
<keyword evidence="1" id="KW-0997">Cell inner membrane</keyword>